<evidence type="ECO:0000313" key="3">
    <source>
        <dbReference type="Proteomes" id="UP000828390"/>
    </source>
</evidence>
<sequence length="60" mass="6768">MGMVSTLQQEVSWLNHQSGSKVLSQDLSKVTDNWFVQGNRLENISGGPRFSIKSSEHNYD</sequence>
<evidence type="ECO:0000256" key="1">
    <source>
        <dbReference type="SAM" id="MobiDB-lite"/>
    </source>
</evidence>
<reference evidence="2" key="2">
    <citation type="submission" date="2020-11" db="EMBL/GenBank/DDBJ databases">
        <authorList>
            <person name="McCartney M.A."/>
            <person name="Auch B."/>
            <person name="Kono T."/>
            <person name="Mallez S."/>
            <person name="Becker A."/>
            <person name="Gohl D.M."/>
            <person name="Silverstein K.A.T."/>
            <person name="Koren S."/>
            <person name="Bechman K.B."/>
            <person name="Herman A."/>
            <person name="Abrahante J.E."/>
            <person name="Garbe J."/>
        </authorList>
    </citation>
    <scope>NUCLEOTIDE SEQUENCE</scope>
    <source>
        <strain evidence="2">Duluth1</strain>
        <tissue evidence="2">Whole animal</tissue>
    </source>
</reference>
<comment type="caution">
    <text evidence="2">The sequence shown here is derived from an EMBL/GenBank/DDBJ whole genome shotgun (WGS) entry which is preliminary data.</text>
</comment>
<proteinExistence type="predicted"/>
<protein>
    <submittedName>
        <fullName evidence="2">Uncharacterized protein</fullName>
    </submittedName>
</protein>
<dbReference type="Proteomes" id="UP000828390">
    <property type="component" value="Unassembled WGS sequence"/>
</dbReference>
<feature type="region of interest" description="Disordered" evidence="1">
    <location>
        <begin position="40"/>
        <end position="60"/>
    </location>
</feature>
<reference evidence="2" key="1">
    <citation type="journal article" date="2019" name="bioRxiv">
        <title>The Genome of the Zebra Mussel, Dreissena polymorpha: A Resource for Invasive Species Research.</title>
        <authorList>
            <person name="McCartney M.A."/>
            <person name="Auch B."/>
            <person name="Kono T."/>
            <person name="Mallez S."/>
            <person name="Zhang Y."/>
            <person name="Obille A."/>
            <person name="Becker A."/>
            <person name="Abrahante J.E."/>
            <person name="Garbe J."/>
            <person name="Badalamenti J.P."/>
            <person name="Herman A."/>
            <person name="Mangelson H."/>
            <person name="Liachko I."/>
            <person name="Sullivan S."/>
            <person name="Sone E.D."/>
            <person name="Koren S."/>
            <person name="Silverstein K.A.T."/>
            <person name="Beckman K.B."/>
            <person name="Gohl D.M."/>
        </authorList>
    </citation>
    <scope>NUCLEOTIDE SEQUENCE</scope>
    <source>
        <strain evidence="2">Duluth1</strain>
        <tissue evidence="2">Whole animal</tissue>
    </source>
</reference>
<organism evidence="2 3">
    <name type="scientific">Dreissena polymorpha</name>
    <name type="common">Zebra mussel</name>
    <name type="synonym">Mytilus polymorpha</name>
    <dbReference type="NCBI Taxonomy" id="45954"/>
    <lineage>
        <taxon>Eukaryota</taxon>
        <taxon>Metazoa</taxon>
        <taxon>Spiralia</taxon>
        <taxon>Lophotrochozoa</taxon>
        <taxon>Mollusca</taxon>
        <taxon>Bivalvia</taxon>
        <taxon>Autobranchia</taxon>
        <taxon>Heteroconchia</taxon>
        <taxon>Euheterodonta</taxon>
        <taxon>Imparidentia</taxon>
        <taxon>Neoheterodontei</taxon>
        <taxon>Myida</taxon>
        <taxon>Dreissenoidea</taxon>
        <taxon>Dreissenidae</taxon>
        <taxon>Dreissena</taxon>
    </lineage>
</organism>
<gene>
    <name evidence="2" type="ORF">DPMN_074688</name>
</gene>
<name>A0A9D3YFG9_DREPO</name>
<dbReference type="AlphaFoldDB" id="A0A9D3YFG9"/>
<accession>A0A9D3YFG9</accession>
<dbReference type="EMBL" id="JAIWYP010000015">
    <property type="protein sequence ID" value="KAH3699727.1"/>
    <property type="molecule type" value="Genomic_DNA"/>
</dbReference>
<evidence type="ECO:0000313" key="2">
    <source>
        <dbReference type="EMBL" id="KAH3699727.1"/>
    </source>
</evidence>
<keyword evidence="3" id="KW-1185">Reference proteome</keyword>